<dbReference type="EC" id="3.1.13.4" evidence="7"/>
<evidence type="ECO:0000256" key="11">
    <source>
        <dbReference type="ARBA" id="ARBA00022801"/>
    </source>
</evidence>
<dbReference type="SUPFAM" id="SSF53098">
    <property type="entry name" value="Ribonuclease H-like"/>
    <property type="match status" value="1"/>
</dbReference>
<evidence type="ECO:0000256" key="6">
    <source>
        <dbReference type="ARBA" id="ARBA00011757"/>
    </source>
</evidence>
<dbReference type="GO" id="GO:0005737">
    <property type="term" value="C:cytoplasm"/>
    <property type="evidence" value="ECO:0007669"/>
    <property type="project" value="UniProtKB-SubCell"/>
</dbReference>
<evidence type="ECO:0000256" key="16">
    <source>
        <dbReference type="ARBA" id="ARBA00023242"/>
    </source>
</evidence>
<evidence type="ECO:0000256" key="4">
    <source>
        <dbReference type="ARBA" id="ARBA00004496"/>
    </source>
</evidence>
<evidence type="ECO:0000256" key="12">
    <source>
        <dbReference type="ARBA" id="ARBA00022839"/>
    </source>
</evidence>
<evidence type="ECO:0000256" key="7">
    <source>
        <dbReference type="ARBA" id="ARBA00012161"/>
    </source>
</evidence>
<evidence type="ECO:0000256" key="8">
    <source>
        <dbReference type="ARBA" id="ARBA00022490"/>
    </source>
</evidence>
<keyword evidence="8" id="KW-0963">Cytoplasm</keyword>
<comment type="similarity">
    <text evidence="5">Belongs to the CAF1 family.</text>
</comment>
<evidence type="ECO:0000256" key="17">
    <source>
        <dbReference type="ARBA" id="ARBA00025148"/>
    </source>
</evidence>
<comment type="caution">
    <text evidence="18">The sequence shown here is derived from an EMBL/GenBank/DDBJ whole genome shotgun (WGS) entry which is preliminary data.</text>
</comment>
<dbReference type="GO" id="GO:0030014">
    <property type="term" value="C:CCR4-NOT complex"/>
    <property type="evidence" value="ECO:0007669"/>
    <property type="project" value="InterPro"/>
</dbReference>
<dbReference type="Pfam" id="PF04857">
    <property type="entry name" value="CAF1"/>
    <property type="match status" value="2"/>
</dbReference>
<dbReference type="InterPro" id="IPR012337">
    <property type="entry name" value="RNaseH-like_sf"/>
</dbReference>
<dbReference type="PANTHER" id="PTHR10797">
    <property type="entry name" value="CCR4-NOT TRANSCRIPTION COMPLEX SUBUNIT"/>
    <property type="match status" value="1"/>
</dbReference>
<keyword evidence="12" id="KW-0269">Exonuclease</keyword>
<evidence type="ECO:0000256" key="5">
    <source>
        <dbReference type="ARBA" id="ARBA00008372"/>
    </source>
</evidence>
<evidence type="ECO:0000256" key="15">
    <source>
        <dbReference type="ARBA" id="ARBA00023163"/>
    </source>
</evidence>
<proteinExistence type="inferred from homology"/>
<dbReference type="GO" id="GO:0003723">
    <property type="term" value="F:RNA binding"/>
    <property type="evidence" value="ECO:0007669"/>
    <property type="project" value="UniProtKB-KW"/>
</dbReference>
<keyword evidence="9" id="KW-0540">Nuclease</keyword>
<comment type="function">
    <text evidence="17">Ubiquitous transcription factor required for a diverse set of processes. It is a component of the CCR4 complex involved in the control of gene expression.</text>
</comment>
<comment type="subunit">
    <text evidence="6">Component of the CCR4-NOT complex, at least composed of CRR4 and CAF1 proteins.</text>
</comment>
<organism evidence="18 19">
    <name type="scientific">Acorus calamus</name>
    <name type="common">Sweet flag</name>
    <dbReference type="NCBI Taxonomy" id="4465"/>
    <lineage>
        <taxon>Eukaryota</taxon>
        <taxon>Viridiplantae</taxon>
        <taxon>Streptophyta</taxon>
        <taxon>Embryophyta</taxon>
        <taxon>Tracheophyta</taxon>
        <taxon>Spermatophyta</taxon>
        <taxon>Magnoliopsida</taxon>
        <taxon>Liliopsida</taxon>
        <taxon>Acoraceae</taxon>
        <taxon>Acorus</taxon>
    </lineage>
</organism>
<comment type="cofactor">
    <cofactor evidence="2">
        <name>a divalent metal cation</name>
        <dbReference type="ChEBI" id="CHEBI:60240"/>
    </cofactor>
</comment>
<evidence type="ECO:0000256" key="14">
    <source>
        <dbReference type="ARBA" id="ARBA00023015"/>
    </source>
</evidence>
<evidence type="ECO:0000313" key="18">
    <source>
        <dbReference type="EMBL" id="KAK1314405.1"/>
    </source>
</evidence>
<name>A0AAV9EKU1_ACOCL</name>
<dbReference type="EMBL" id="JAUJYO010000006">
    <property type="protein sequence ID" value="KAK1314405.1"/>
    <property type="molecule type" value="Genomic_DNA"/>
</dbReference>
<evidence type="ECO:0000256" key="13">
    <source>
        <dbReference type="ARBA" id="ARBA00022884"/>
    </source>
</evidence>
<dbReference type="InterPro" id="IPR006941">
    <property type="entry name" value="RNase_CAF1"/>
</dbReference>
<keyword evidence="16" id="KW-0539">Nucleus</keyword>
<accession>A0AAV9EKU1</accession>
<evidence type="ECO:0000256" key="10">
    <source>
        <dbReference type="ARBA" id="ARBA00022723"/>
    </source>
</evidence>
<reference evidence="18" key="2">
    <citation type="submission" date="2023-06" db="EMBL/GenBank/DDBJ databases">
        <authorList>
            <person name="Ma L."/>
            <person name="Liu K.-W."/>
            <person name="Li Z."/>
            <person name="Hsiao Y.-Y."/>
            <person name="Qi Y."/>
            <person name="Fu T."/>
            <person name="Tang G."/>
            <person name="Zhang D."/>
            <person name="Sun W.-H."/>
            <person name="Liu D.-K."/>
            <person name="Li Y."/>
            <person name="Chen G.-Z."/>
            <person name="Liu X.-D."/>
            <person name="Liao X.-Y."/>
            <person name="Jiang Y.-T."/>
            <person name="Yu X."/>
            <person name="Hao Y."/>
            <person name="Huang J."/>
            <person name="Zhao X.-W."/>
            <person name="Ke S."/>
            <person name="Chen Y.-Y."/>
            <person name="Wu W.-L."/>
            <person name="Hsu J.-L."/>
            <person name="Lin Y.-F."/>
            <person name="Huang M.-D."/>
            <person name="Li C.-Y."/>
            <person name="Huang L."/>
            <person name="Wang Z.-W."/>
            <person name="Zhao X."/>
            <person name="Zhong W.-Y."/>
            <person name="Peng D.-H."/>
            <person name="Ahmad S."/>
            <person name="Lan S."/>
            <person name="Zhang J.-S."/>
            <person name="Tsai W.-C."/>
            <person name="Van De Peer Y."/>
            <person name="Liu Z.-J."/>
        </authorList>
    </citation>
    <scope>NUCLEOTIDE SEQUENCE</scope>
    <source>
        <strain evidence="18">CP</strain>
        <tissue evidence="18">Leaves</tissue>
    </source>
</reference>
<comment type="catalytic activity">
    <reaction evidence="1">
        <text>Exonucleolytic cleavage of poly(A) to 5'-AMP.</text>
        <dbReference type="EC" id="3.1.13.4"/>
    </reaction>
</comment>
<sequence>MFQEVWNSNLHAAFSIIEAWRDEFLYISFDLEFAGFLWRTPRHIHSEFVIYNHLRYNVNRLKPIQIGINLGNESGLFSHTWQFNLSGFDADVDSSGPGAVDFLRNSGIDLERNLSEGIPVNEFAKYFLKTFVDGGRNREHKWITFHGINDFAYMIKIITAPPLPYDLVEFCSLVAKYFGRVYDIKCMAGPFKELMGGMIGLVKMASILNIDTKQAMIA</sequence>
<evidence type="ECO:0000256" key="3">
    <source>
        <dbReference type="ARBA" id="ARBA00004123"/>
    </source>
</evidence>
<dbReference type="GO" id="GO:0005634">
    <property type="term" value="C:nucleus"/>
    <property type="evidence" value="ECO:0007669"/>
    <property type="project" value="UniProtKB-SubCell"/>
</dbReference>
<gene>
    <name evidence="18" type="ORF">QJS10_CPA06g01587</name>
</gene>
<dbReference type="Gene3D" id="3.30.420.10">
    <property type="entry name" value="Ribonuclease H-like superfamily/Ribonuclease H"/>
    <property type="match status" value="1"/>
</dbReference>
<dbReference type="InterPro" id="IPR039637">
    <property type="entry name" value="CNOT7/CNOT8/Pop2"/>
</dbReference>
<evidence type="ECO:0000313" key="19">
    <source>
        <dbReference type="Proteomes" id="UP001180020"/>
    </source>
</evidence>
<keyword evidence="13" id="KW-0694">RNA-binding</keyword>
<keyword evidence="10" id="KW-0479">Metal-binding</keyword>
<evidence type="ECO:0000256" key="2">
    <source>
        <dbReference type="ARBA" id="ARBA00001968"/>
    </source>
</evidence>
<keyword evidence="19" id="KW-1185">Reference proteome</keyword>
<keyword evidence="11" id="KW-0378">Hydrolase</keyword>
<comment type="subcellular location">
    <subcellularLocation>
        <location evidence="4">Cytoplasm</location>
    </subcellularLocation>
    <subcellularLocation>
        <location evidence="3">Nucleus</location>
    </subcellularLocation>
</comment>
<protein>
    <recommendedName>
        <fullName evidence="7">poly(A)-specific ribonuclease</fullName>
        <ecNumber evidence="7">3.1.13.4</ecNumber>
    </recommendedName>
</protein>
<dbReference type="GO" id="GO:0046872">
    <property type="term" value="F:metal ion binding"/>
    <property type="evidence" value="ECO:0007669"/>
    <property type="project" value="UniProtKB-KW"/>
</dbReference>
<dbReference type="InterPro" id="IPR036397">
    <property type="entry name" value="RNaseH_sf"/>
</dbReference>
<evidence type="ECO:0000256" key="9">
    <source>
        <dbReference type="ARBA" id="ARBA00022722"/>
    </source>
</evidence>
<dbReference type="GO" id="GO:0004535">
    <property type="term" value="F:poly(A)-specific ribonuclease activity"/>
    <property type="evidence" value="ECO:0007669"/>
    <property type="project" value="UniProtKB-EC"/>
</dbReference>
<dbReference type="Proteomes" id="UP001180020">
    <property type="component" value="Unassembled WGS sequence"/>
</dbReference>
<evidence type="ECO:0000256" key="1">
    <source>
        <dbReference type="ARBA" id="ARBA00001663"/>
    </source>
</evidence>
<keyword evidence="14" id="KW-0805">Transcription regulation</keyword>
<dbReference type="AlphaFoldDB" id="A0AAV9EKU1"/>
<keyword evidence="15" id="KW-0804">Transcription</keyword>
<reference evidence="18" key="1">
    <citation type="journal article" date="2023" name="Nat. Commun.">
        <title>Diploid and tetraploid genomes of Acorus and the evolution of monocots.</title>
        <authorList>
            <person name="Ma L."/>
            <person name="Liu K.W."/>
            <person name="Li Z."/>
            <person name="Hsiao Y.Y."/>
            <person name="Qi Y."/>
            <person name="Fu T."/>
            <person name="Tang G.D."/>
            <person name="Zhang D."/>
            <person name="Sun W.H."/>
            <person name="Liu D.K."/>
            <person name="Li Y."/>
            <person name="Chen G.Z."/>
            <person name="Liu X.D."/>
            <person name="Liao X.Y."/>
            <person name="Jiang Y.T."/>
            <person name="Yu X."/>
            <person name="Hao Y."/>
            <person name="Huang J."/>
            <person name="Zhao X.W."/>
            <person name="Ke S."/>
            <person name="Chen Y.Y."/>
            <person name="Wu W.L."/>
            <person name="Hsu J.L."/>
            <person name="Lin Y.F."/>
            <person name="Huang M.D."/>
            <person name="Li C.Y."/>
            <person name="Huang L."/>
            <person name="Wang Z.W."/>
            <person name="Zhao X."/>
            <person name="Zhong W.Y."/>
            <person name="Peng D.H."/>
            <person name="Ahmad S."/>
            <person name="Lan S."/>
            <person name="Zhang J.S."/>
            <person name="Tsai W.C."/>
            <person name="Van de Peer Y."/>
            <person name="Liu Z.J."/>
        </authorList>
    </citation>
    <scope>NUCLEOTIDE SEQUENCE</scope>
    <source>
        <strain evidence="18">CP</strain>
    </source>
</reference>